<dbReference type="EMBL" id="BMGL01000005">
    <property type="protein sequence ID" value="GGE11161.1"/>
    <property type="molecule type" value="Genomic_DNA"/>
</dbReference>
<dbReference type="Gene3D" id="3.40.30.10">
    <property type="entry name" value="Glutaredoxin"/>
    <property type="match status" value="1"/>
</dbReference>
<dbReference type="Proteomes" id="UP000599688">
    <property type="component" value="Unassembled WGS sequence"/>
</dbReference>
<feature type="domain" description="Thioredoxin" evidence="1">
    <location>
        <begin position="16"/>
        <end position="174"/>
    </location>
</feature>
<protein>
    <recommendedName>
        <fullName evidence="1">Thioredoxin domain-containing protein</fullName>
    </recommendedName>
</protein>
<gene>
    <name evidence="2" type="ORF">GCM10010831_10780</name>
</gene>
<name>A0A916ZRR9_9FLAO</name>
<proteinExistence type="predicted"/>
<dbReference type="CDD" id="cd02947">
    <property type="entry name" value="TRX_family"/>
    <property type="match status" value="1"/>
</dbReference>
<accession>A0A916ZRR9</accession>
<dbReference type="InterPro" id="IPR013766">
    <property type="entry name" value="Thioredoxin_domain"/>
</dbReference>
<dbReference type="RefSeq" id="WP_188405782.1">
    <property type="nucleotide sequence ID" value="NZ_BMGL01000005.1"/>
</dbReference>
<keyword evidence="3" id="KW-1185">Reference proteome</keyword>
<dbReference type="PROSITE" id="PS51352">
    <property type="entry name" value="THIOREDOXIN_2"/>
    <property type="match status" value="1"/>
</dbReference>
<organism evidence="2 3">
    <name type="scientific">Psychroflexus salis</name>
    <dbReference type="NCBI Taxonomy" id="1526574"/>
    <lineage>
        <taxon>Bacteria</taxon>
        <taxon>Pseudomonadati</taxon>
        <taxon>Bacteroidota</taxon>
        <taxon>Flavobacteriia</taxon>
        <taxon>Flavobacteriales</taxon>
        <taxon>Flavobacteriaceae</taxon>
        <taxon>Psychroflexus</taxon>
    </lineage>
</organism>
<evidence type="ECO:0000259" key="1">
    <source>
        <dbReference type="PROSITE" id="PS51352"/>
    </source>
</evidence>
<evidence type="ECO:0000313" key="2">
    <source>
        <dbReference type="EMBL" id="GGE11161.1"/>
    </source>
</evidence>
<dbReference type="AlphaFoldDB" id="A0A916ZRR9"/>
<evidence type="ECO:0000313" key="3">
    <source>
        <dbReference type="Proteomes" id="UP000599688"/>
    </source>
</evidence>
<dbReference type="Pfam" id="PF14595">
    <property type="entry name" value="Thioredoxin_9"/>
    <property type="match status" value="1"/>
</dbReference>
<comment type="caution">
    <text evidence="2">The sequence shown here is derived from an EMBL/GenBank/DDBJ whole genome shotgun (WGS) entry which is preliminary data.</text>
</comment>
<reference evidence="2 3" key="1">
    <citation type="journal article" date="2014" name="Int. J. Syst. Evol. Microbiol.">
        <title>Complete genome sequence of Corynebacterium casei LMG S-19264T (=DSM 44701T), isolated from a smear-ripened cheese.</title>
        <authorList>
            <consortium name="US DOE Joint Genome Institute (JGI-PGF)"/>
            <person name="Walter F."/>
            <person name="Albersmeier A."/>
            <person name="Kalinowski J."/>
            <person name="Ruckert C."/>
        </authorList>
    </citation>
    <scope>NUCLEOTIDE SEQUENCE [LARGE SCALE GENOMIC DNA]</scope>
    <source>
        <strain evidence="2 3">CGMCC 1.12925</strain>
    </source>
</reference>
<sequence length="180" mass="21142">MQIVKIYSLIILSSLSLFLETYPSEYLNSIDQEDILIGDLEISEIENFNWFQKNYKSYSPKKETIDAIHKQLQQKDIRIEIYFGTWCSDSQIEVPSIIKLMELVNFDTSKIRLIGVNRDKVVPNVDEAKAKQLNVQMVPTFIIYKNGKELNRYVEFAQESLEQDLLSILKEEGYKHSYKF</sequence>
<dbReference type="SUPFAM" id="SSF52833">
    <property type="entry name" value="Thioredoxin-like"/>
    <property type="match status" value="1"/>
</dbReference>
<dbReference type="InterPro" id="IPR036249">
    <property type="entry name" value="Thioredoxin-like_sf"/>
</dbReference>